<sequence length="125" mass="14831">MWTRNTTTVPYRRKQRQEPVHLDHSVDMTELLLSISQTQNEQQLYSLLSPYKDRQLSIRFMVSIISRESDWQRSLALLDWINDIARYSPSVFAYNVVLRNVLRAKQWDHAHGLFDEMRNRALAPG</sequence>
<reference evidence="3" key="2">
    <citation type="journal article" date="2023" name="Int. J. Mol. Sci.">
        <title>De Novo Assembly and Annotation of 11 Diverse Shrub Willow (Salix) Genomes Reveals Novel Gene Organization in Sex-Linked Regions.</title>
        <authorList>
            <person name="Hyden B."/>
            <person name="Feng K."/>
            <person name="Yates T.B."/>
            <person name="Jawdy S."/>
            <person name="Cereghino C."/>
            <person name="Smart L.B."/>
            <person name="Muchero W."/>
        </authorList>
    </citation>
    <scope>NUCLEOTIDE SEQUENCE</scope>
    <source>
        <tissue evidence="3">Shoot tip</tissue>
    </source>
</reference>
<protein>
    <recommendedName>
        <fullName evidence="5">Pentatricopeptide repeat-containing protein</fullName>
    </recommendedName>
</protein>
<dbReference type="Proteomes" id="UP001151532">
    <property type="component" value="Chromosome 13"/>
</dbReference>
<dbReference type="Gene3D" id="1.25.40.10">
    <property type="entry name" value="Tetratricopeptide repeat domain"/>
    <property type="match status" value="1"/>
</dbReference>
<name>A0A9Q0WB24_SALPP</name>
<dbReference type="InterPro" id="IPR011990">
    <property type="entry name" value="TPR-like_helical_dom_sf"/>
</dbReference>
<feature type="repeat" description="PPR" evidence="2">
    <location>
        <begin position="90"/>
        <end position="124"/>
    </location>
</feature>
<accession>A0A9Q0WB24</accession>
<proteinExistence type="predicted"/>
<evidence type="ECO:0008006" key="5">
    <source>
        <dbReference type="Google" id="ProtNLM"/>
    </source>
</evidence>
<organism evidence="3 4">
    <name type="scientific">Salix purpurea</name>
    <name type="common">Purple osier willow</name>
    <dbReference type="NCBI Taxonomy" id="77065"/>
    <lineage>
        <taxon>Eukaryota</taxon>
        <taxon>Viridiplantae</taxon>
        <taxon>Streptophyta</taxon>
        <taxon>Embryophyta</taxon>
        <taxon>Tracheophyta</taxon>
        <taxon>Spermatophyta</taxon>
        <taxon>Magnoliopsida</taxon>
        <taxon>eudicotyledons</taxon>
        <taxon>Gunneridae</taxon>
        <taxon>Pentapetalae</taxon>
        <taxon>rosids</taxon>
        <taxon>fabids</taxon>
        <taxon>Malpighiales</taxon>
        <taxon>Salicaceae</taxon>
        <taxon>Saliceae</taxon>
        <taxon>Salix</taxon>
    </lineage>
</organism>
<comment type="caution">
    <text evidence="3">The sequence shown here is derived from an EMBL/GenBank/DDBJ whole genome shotgun (WGS) entry which is preliminary data.</text>
</comment>
<dbReference type="EMBL" id="JAPFFK010000005">
    <property type="protein sequence ID" value="KAJ6763458.1"/>
    <property type="molecule type" value="Genomic_DNA"/>
</dbReference>
<keyword evidence="4" id="KW-1185">Reference proteome</keyword>
<dbReference type="AlphaFoldDB" id="A0A9Q0WB24"/>
<dbReference type="InterPro" id="IPR002885">
    <property type="entry name" value="PPR_rpt"/>
</dbReference>
<evidence type="ECO:0000256" key="1">
    <source>
        <dbReference type="ARBA" id="ARBA00022737"/>
    </source>
</evidence>
<dbReference type="NCBIfam" id="TIGR00756">
    <property type="entry name" value="PPR"/>
    <property type="match status" value="1"/>
</dbReference>
<gene>
    <name evidence="3" type="ORF">OIU79_024079</name>
</gene>
<evidence type="ECO:0000313" key="3">
    <source>
        <dbReference type="EMBL" id="KAJ6763458.1"/>
    </source>
</evidence>
<evidence type="ECO:0000313" key="4">
    <source>
        <dbReference type="Proteomes" id="UP001151532"/>
    </source>
</evidence>
<dbReference type="PROSITE" id="PS51375">
    <property type="entry name" value="PPR"/>
    <property type="match status" value="1"/>
</dbReference>
<evidence type="ECO:0000256" key="2">
    <source>
        <dbReference type="PROSITE-ProRule" id="PRU00708"/>
    </source>
</evidence>
<keyword evidence="1" id="KW-0677">Repeat</keyword>
<dbReference type="OrthoDB" id="185373at2759"/>
<reference evidence="3" key="1">
    <citation type="submission" date="2022-11" db="EMBL/GenBank/DDBJ databases">
        <authorList>
            <person name="Hyden B.L."/>
            <person name="Feng K."/>
            <person name="Yates T."/>
            <person name="Jawdy S."/>
            <person name="Smart L.B."/>
            <person name="Muchero W."/>
        </authorList>
    </citation>
    <scope>NUCLEOTIDE SEQUENCE</scope>
    <source>
        <tissue evidence="3">Shoot tip</tissue>
    </source>
</reference>